<proteinExistence type="predicted"/>
<organism evidence="2 3">
    <name type="scientific">Hydnum rufescens UP504</name>
    <dbReference type="NCBI Taxonomy" id="1448309"/>
    <lineage>
        <taxon>Eukaryota</taxon>
        <taxon>Fungi</taxon>
        <taxon>Dikarya</taxon>
        <taxon>Basidiomycota</taxon>
        <taxon>Agaricomycotina</taxon>
        <taxon>Agaricomycetes</taxon>
        <taxon>Cantharellales</taxon>
        <taxon>Hydnaceae</taxon>
        <taxon>Hydnum</taxon>
    </lineage>
</organism>
<evidence type="ECO:0000313" key="2">
    <source>
        <dbReference type="EMBL" id="KAF9517110.1"/>
    </source>
</evidence>
<keyword evidence="1" id="KW-1133">Transmembrane helix</keyword>
<dbReference type="EMBL" id="MU128934">
    <property type="protein sequence ID" value="KAF9517110.1"/>
    <property type="molecule type" value="Genomic_DNA"/>
</dbReference>
<evidence type="ECO:0000313" key="3">
    <source>
        <dbReference type="Proteomes" id="UP000886523"/>
    </source>
</evidence>
<reference evidence="2" key="1">
    <citation type="journal article" date="2020" name="Nat. Commun.">
        <title>Large-scale genome sequencing of mycorrhizal fungi provides insights into the early evolution of symbiotic traits.</title>
        <authorList>
            <person name="Miyauchi S."/>
            <person name="Kiss E."/>
            <person name="Kuo A."/>
            <person name="Drula E."/>
            <person name="Kohler A."/>
            <person name="Sanchez-Garcia M."/>
            <person name="Morin E."/>
            <person name="Andreopoulos B."/>
            <person name="Barry K.W."/>
            <person name="Bonito G."/>
            <person name="Buee M."/>
            <person name="Carver A."/>
            <person name="Chen C."/>
            <person name="Cichocki N."/>
            <person name="Clum A."/>
            <person name="Culley D."/>
            <person name="Crous P.W."/>
            <person name="Fauchery L."/>
            <person name="Girlanda M."/>
            <person name="Hayes R.D."/>
            <person name="Keri Z."/>
            <person name="LaButti K."/>
            <person name="Lipzen A."/>
            <person name="Lombard V."/>
            <person name="Magnuson J."/>
            <person name="Maillard F."/>
            <person name="Murat C."/>
            <person name="Nolan M."/>
            <person name="Ohm R.A."/>
            <person name="Pangilinan J."/>
            <person name="Pereira M.F."/>
            <person name="Perotto S."/>
            <person name="Peter M."/>
            <person name="Pfister S."/>
            <person name="Riley R."/>
            <person name="Sitrit Y."/>
            <person name="Stielow J.B."/>
            <person name="Szollosi G."/>
            <person name="Zifcakova L."/>
            <person name="Stursova M."/>
            <person name="Spatafora J.W."/>
            <person name="Tedersoo L."/>
            <person name="Vaario L.M."/>
            <person name="Yamada A."/>
            <person name="Yan M."/>
            <person name="Wang P."/>
            <person name="Xu J."/>
            <person name="Bruns T."/>
            <person name="Baldrian P."/>
            <person name="Vilgalys R."/>
            <person name="Dunand C."/>
            <person name="Henrissat B."/>
            <person name="Grigoriev I.V."/>
            <person name="Hibbett D."/>
            <person name="Nagy L.G."/>
            <person name="Martin F.M."/>
        </authorList>
    </citation>
    <scope>NUCLEOTIDE SEQUENCE</scope>
    <source>
        <strain evidence="2">UP504</strain>
    </source>
</reference>
<comment type="caution">
    <text evidence="2">The sequence shown here is derived from an EMBL/GenBank/DDBJ whole genome shotgun (WGS) entry which is preliminary data.</text>
</comment>
<sequence>MARTLRAQQHHITLPADPDLGDTVQSPQYLEDIITRDPLWRTFLHKRMRKKTGCMRQATFKVVSGILRGCSVSLINSVPLALGVPVMLRDVWHSPPNSQTQANKRLVPAGLPIITAVISVRLILFL</sequence>
<feature type="transmembrane region" description="Helical" evidence="1">
    <location>
        <begin position="65"/>
        <end position="86"/>
    </location>
</feature>
<protein>
    <submittedName>
        <fullName evidence="2">Uncharacterized protein</fullName>
    </submittedName>
</protein>
<evidence type="ECO:0000256" key="1">
    <source>
        <dbReference type="SAM" id="Phobius"/>
    </source>
</evidence>
<dbReference type="AlphaFoldDB" id="A0A9P6B542"/>
<name>A0A9P6B542_9AGAM</name>
<accession>A0A9P6B542</accession>
<dbReference type="Proteomes" id="UP000886523">
    <property type="component" value="Unassembled WGS sequence"/>
</dbReference>
<keyword evidence="1" id="KW-0472">Membrane</keyword>
<keyword evidence="1" id="KW-0812">Transmembrane</keyword>
<keyword evidence="3" id="KW-1185">Reference proteome</keyword>
<gene>
    <name evidence="2" type="ORF">BS47DRAFT_1340135</name>
</gene>
<feature type="transmembrane region" description="Helical" evidence="1">
    <location>
        <begin position="106"/>
        <end position="124"/>
    </location>
</feature>